<gene>
    <name evidence="1" type="ORF">HIM_04736</name>
</gene>
<keyword evidence="2" id="KW-1185">Reference proteome</keyword>
<reference evidence="1 2" key="1">
    <citation type="journal article" date="2014" name="Genome Biol. Evol.">
        <title>Comparative genomics and transcriptomics analyses reveal divergent lifestyle features of nematode endoparasitic fungus Hirsutella minnesotensis.</title>
        <authorList>
            <person name="Lai Y."/>
            <person name="Liu K."/>
            <person name="Zhang X."/>
            <person name="Zhang X."/>
            <person name="Li K."/>
            <person name="Wang N."/>
            <person name="Shu C."/>
            <person name="Wu Y."/>
            <person name="Wang C."/>
            <person name="Bushley K.E."/>
            <person name="Xiang M."/>
            <person name="Liu X."/>
        </authorList>
    </citation>
    <scope>NUCLEOTIDE SEQUENCE [LARGE SCALE GENOMIC DNA]</scope>
    <source>
        <strain evidence="1 2">3608</strain>
    </source>
</reference>
<dbReference type="EMBL" id="KQ030514">
    <property type="protein sequence ID" value="KJZ75912.1"/>
    <property type="molecule type" value="Genomic_DNA"/>
</dbReference>
<dbReference type="Proteomes" id="UP000054481">
    <property type="component" value="Unassembled WGS sequence"/>
</dbReference>
<evidence type="ECO:0000313" key="1">
    <source>
        <dbReference type="EMBL" id="KJZ75912.1"/>
    </source>
</evidence>
<protein>
    <submittedName>
        <fullName evidence="1">Uncharacterized protein</fullName>
    </submittedName>
</protein>
<proteinExistence type="predicted"/>
<dbReference type="AlphaFoldDB" id="A0A0F8A158"/>
<organism evidence="1 2">
    <name type="scientific">Hirsutella minnesotensis 3608</name>
    <dbReference type="NCBI Taxonomy" id="1043627"/>
    <lineage>
        <taxon>Eukaryota</taxon>
        <taxon>Fungi</taxon>
        <taxon>Dikarya</taxon>
        <taxon>Ascomycota</taxon>
        <taxon>Pezizomycotina</taxon>
        <taxon>Sordariomycetes</taxon>
        <taxon>Hypocreomycetidae</taxon>
        <taxon>Hypocreales</taxon>
        <taxon>Ophiocordycipitaceae</taxon>
        <taxon>Hirsutella</taxon>
    </lineage>
</organism>
<name>A0A0F8A158_9HYPO</name>
<dbReference type="OrthoDB" id="4473276at2759"/>
<accession>A0A0F8A158</accession>
<evidence type="ECO:0000313" key="2">
    <source>
        <dbReference type="Proteomes" id="UP000054481"/>
    </source>
</evidence>
<sequence>MSTAQASAKPPATTAAPRFEWDFDVPDTPFWSGMEFSVARNVLSCFRPEELEQMAFDGALSVPDRLEYLLSQVQGKFAAREAEVMPEPLYAADFEAWRELLLAIATCQKFLNRPLDEEQTVAEALEKTQGRTRLAWLGMMADIALRNGNYAASEAAAQEVLPVWRTHEKLGPDSPQALSMTRVKIC</sequence>